<dbReference type="RefSeq" id="WP_367724367.1">
    <property type="nucleotide sequence ID" value="NZ_JBFOCI010000004.1"/>
</dbReference>
<comment type="caution">
    <text evidence="1">The sequence shown here is derived from an EMBL/GenBank/DDBJ whole genome shotgun (WGS) entry which is preliminary data.</text>
</comment>
<evidence type="ECO:0000313" key="1">
    <source>
        <dbReference type="EMBL" id="MEW9807206.1"/>
    </source>
</evidence>
<proteinExistence type="predicted"/>
<name>A0ABV3R1V3_9HYPH</name>
<protein>
    <recommendedName>
        <fullName evidence="3">Serine protease</fullName>
    </recommendedName>
</protein>
<gene>
    <name evidence="1" type="ORF">ABUE31_14530</name>
</gene>
<evidence type="ECO:0008006" key="3">
    <source>
        <dbReference type="Google" id="ProtNLM"/>
    </source>
</evidence>
<dbReference type="InterPro" id="IPR009003">
    <property type="entry name" value="Peptidase_S1_PA"/>
</dbReference>
<organism evidence="1 2">
    <name type="scientific">Mesorhizobium marinum</name>
    <dbReference type="NCBI Taxonomy" id="3228790"/>
    <lineage>
        <taxon>Bacteria</taxon>
        <taxon>Pseudomonadati</taxon>
        <taxon>Pseudomonadota</taxon>
        <taxon>Alphaproteobacteria</taxon>
        <taxon>Hyphomicrobiales</taxon>
        <taxon>Phyllobacteriaceae</taxon>
        <taxon>Mesorhizobium</taxon>
    </lineage>
</organism>
<evidence type="ECO:0000313" key="2">
    <source>
        <dbReference type="Proteomes" id="UP001556196"/>
    </source>
</evidence>
<sequence>MVAPPSKLIRHPDYATVERTVRERNDELRERHGAHHIGVSKKYRRGKRLPETCVTFYVKRKGKDVKAEPVPKHLELSYESGVRGRQAATDVCAIGWREPAGFEMRGGDLVIAGDGETGTVGLVFRQGASDFFLTNAHVATDPGAPPGRIRVRARSGRTVHGVVQRMDDLTAPLVMSDAALVRVPANSVTPKRFHGTELALDSCGEVANNDPRKFYYVAEDFVHVLRWRASIPAATPIRIDGHLLRYAGFHAFDVTFGRCRPGHSGAVVFCASQRGLTAVGLLFGGIQATNEVWVFPVRLALAQMGVDPDSLAGQAET</sequence>
<dbReference type="Proteomes" id="UP001556196">
    <property type="component" value="Unassembled WGS sequence"/>
</dbReference>
<keyword evidence="2" id="KW-1185">Reference proteome</keyword>
<dbReference type="SUPFAM" id="SSF50494">
    <property type="entry name" value="Trypsin-like serine proteases"/>
    <property type="match status" value="1"/>
</dbReference>
<accession>A0ABV3R1V3</accession>
<reference evidence="1 2" key="1">
    <citation type="submission" date="2024-06" db="EMBL/GenBank/DDBJ databases">
        <authorList>
            <person name="Tuo L."/>
        </authorList>
    </citation>
    <scope>NUCLEOTIDE SEQUENCE [LARGE SCALE GENOMIC DNA]</scope>
    <source>
        <strain evidence="1 2">ZMM04-5</strain>
    </source>
</reference>
<dbReference type="EMBL" id="JBFOCI010000004">
    <property type="protein sequence ID" value="MEW9807206.1"/>
    <property type="molecule type" value="Genomic_DNA"/>
</dbReference>